<evidence type="ECO:0000256" key="1">
    <source>
        <dbReference type="ARBA" id="ARBA00003681"/>
    </source>
</evidence>
<accession>L0KDK4</accession>
<name>L0KDK4_HALHC</name>
<evidence type="ECO:0000256" key="2">
    <source>
        <dbReference type="ARBA" id="ARBA00004496"/>
    </source>
</evidence>
<dbReference type="PROSITE" id="PS00369">
    <property type="entry name" value="PTS_HPR_HIS"/>
    <property type="match status" value="1"/>
</dbReference>
<keyword evidence="7" id="KW-0808">Transferase</keyword>
<dbReference type="GO" id="GO:0005737">
    <property type="term" value="C:cytoplasm"/>
    <property type="evidence" value="ECO:0007669"/>
    <property type="project" value="UniProtKB-SubCell"/>
</dbReference>
<dbReference type="InterPro" id="IPR035895">
    <property type="entry name" value="HPr-like_sf"/>
</dbReference>
<dbReference type="Pfam" id="PF00381">
    <property type="entry name" value="PTS-HPr"/>
    <property type="match status" value="1"/>
</dbReference>
<dbReference type="NCBIfam" id="TIGR01003">
    <property type="entry name" value="PTS_HPr_family"/>
    <property type="match status" value="1"/>
</dbReference>
<gene>
    <name evidence="7" type="ordered locus">Halha_2294</name>
</gene>
<evidence type="ECO:0000259" key="6">
    <source>
        <dbReference type="PROSITE" id="PS51350"/>
    </source>
</evidence>
<evidence type="ECO:0000313" key="8">
    <source>
        <dbReference type="Proteomes" id="UP000010880"/>
    </source>
</evidence>
<dbReference type="GO" id="GO:0016740">
    <property type="term" value="F:transferase activity"/>
    <property type="evidence" value="ECO:0007669"/>
    <property type="project" value="UniProtKB-KW"/>
</dbReference>
<dbReference type="Gene3D" id="3.30.1340.10">
    <property type="entry name" value="HPr-like"/>
    <property type="match status" value="1"/>
</dbReference>
<keyword evidence="5" id="KW-0598">Phosphotransferase system</keyword>
<keyword evidence="8" id="KW-1185">Reference proteome</keyword>
<dbReference type="EMBL" id="CP003359">
    <property type="protein sequence ID" value="AGB42168.1"/>
    <property type="molecule type" value="Genomic_DNA"/>
</dbReference>
<dbReference type="RefSeq" id="WP_015327882.1">
    <property type="nucleotide sequence ID" value="NC_019978.1"/>
</dbReference>
<dbReference type="Proteomes" id="UP000010880">
    <property type="component" value="Chromosome"/>
</dbReference>
<dbReference type="HOGENOM" id="CLU_136230_2_2_9"/>
<evidence type="ECO:0000256" key="4">
    <source>
        <dbReference type="ARBA" id="ARBA00022490"/>
    </source>
</evidence>
<protein>
    <recommendedName>
        <fullName evidence="3">Phosphocarrier protein HPr</fullName>
    </recommendedName>
</protein>
<sequence length="87" mass="9327">MVTKEVKIKNQTGLHARPAALLVDVANKFESELKIIHGNKEANVKSIISLISLAIGCDDAVIIQGDGVDEEEAVAEIATIIKGKFNE</sequence>
<reference evidence="8" key="1">
    <citation type="submission" date="2012-02" db="EMBL/GenBank/DDBJ databases">
        <title>The complete genome of Halobacteroides halobius DSM 5150.</title>
        <authorList>
            <person name="Lucas S."/>
            <person name="Copeland A."/>
            <person name="Lapidus A."/>
            <person name="Glavina del Rio T."/>
            <person name="Dalin E."/>
            <person name="Tice H."/>
            <person name="Bruce D."/>
            <person name="Goodwin L."/>
            <person name="Pitluck S."/>
            <person name="Peters L."/>
            <person name="Mikhailova N."/>
            <person name="Gu W."/>
            <person name="Kyrpides N."/>
            <person name="Mavromatis K."/>
            <person name="Ivanova N."/>
            <person name="Brettin T."/>
            <person name="Detter J.C."/>
            <person name="Han C."/>
            <person name="Larimer F."/>
            <person name="Land M."/>
            <person name="Hauser L."/>
            <person name="Markowitz V."/>
            <person name="Cheng J.-F."/>
            <person name="Hugenholtz P."/>
            <person name="Woyke T."/>
            <person name="Wu D."/>
            <person name="Tindall B."/>
            <person name="Pomrenke H."/>
            <person name="Brambilla E."/>
            <person name="Klenk H.-P."/>
            <person name="Eisen J.A."/>
        </authorList>
    </citation>
    <scope>NUCLEOTIDE SEQUENCE [LARGE SCALE GENOMIC DNA]</scope>
    <source>
        <strain evidence="8">ATCC 35273 / DSM 5150 / MD-1</strain>
    </source>
</reference>
<dbReference type="eggNOG" id="COG1925">
    <property type="taxonomic scope" value="Bacteria"/>
</dbReference>
<organism evidence="7 8">
    <name type="scientific">Halobacteroides halobius (strain ATCC 35273 / DSM 5150 / MD-1)</name>
    <dbReference type="NCBI Taxonomy" id="748449"/>
    <lineage>
        <taxon>Bacteria</taxon>
        <taxon>Bacillati</taxon>
        <taxon>Bacillota</taxon>
        <taxon>Clostridia</taxon>
        <taxon>Halanaerobiales</taxon>
        <taxon>Halobacteroidaceae</taxon>
        <taxon>Halobacteroides</taxon>
    </lineage>
</organism>
<evidence type="ECO:0000256" key="5">
    <source>
        <dbReference type="ARBA" id="ARBA00022683"/>
    </source>
</evidence>
<keyword evidence="4" id="KW-0963">Cytoplasm</keyword>
<dbReference type="PRINTS" id="PR00107">
    <property type="entry name" value="PHOSPHOCPHPR"/>
</dbReference>
<feature type="domain" description="HPr" evidence="6">
    <location>
        <begin position="1"/>
        <end position="87"/>
    </location>
</feature>
<dbReference type="OrthoDB" id="9809047at2"/>
<evidence type="ECO:0000313" key="7">
    <source>
        <dbReference type="EMBL" id="AGB42168.1"/>
    </source>
</evidence>
<dbReference type="CDD" id="cd00367">
    <property type="entry name" value="PTS-HPr_like"/>
    <property type="match status" value="1"/>
</dbReference>
<evidence type="ECO:0000256" key="3">
    <source>
        <dbReference type="ARBA" id="ARBA00020422"/>
    </source>
</evidence>
<dbReference type="GO" id="GO:0009401">
    <property type="term" value="P:phosphoenolpyruvate-dependent sugar phosphotransferase system"/>
    <property type="evidence" value="ECO:0007669"/>
    <property type="project" value="UniProtKB-KW"/>
</dbReference>
<dbReference type="PANTHER" id="PTHR33705">
    <property type="entry name" value="PHOSPHOCARRIER PROTEIN HPR"/>
    <property type="match status" value="1"/>
</dbReference>
<dbReference type="PATRIC" id="fig|748449.3.peg.2213"/>
<dbReference type="SUPFAM" id="SSF55594">
    <property type="entry name" value="HPr-like"/>
    <property type="match status" value="1"/>
</dbReference>
<dbReference type="PROSITE" id="PS51350">
    <property type="entry name" value="PTS_HPR_DOM"/>
    <property type="match status" value="1"/>
</dbReference>
<dbReference type="PANTHER" id="PTHR33705:SF2">
    <property type="entry name" value="PHOSPHOCARRIER PROTEIN NPR"/>
    <property type="match status" value="1"/>
</dbReference>
<dbReference type="KEGG" id="hhl:Halha_2294"/>
<dbReference type="STRING" id="748449.Halha_2294"/>
<dbReference type="InterPro" id="IPR000032">
    <property type="entry name" value="HPr-like"/>
</dbReference>
<proteinExistence type="predicted"/>
<comment type="subcellular location">
    <subcellularLocation>
        <location evidence="2">Cytoplasm</location>
    </subcellularLocation>
</comment>
<dbReference type="InterPro" id="IPR001020">
    <property type="entry name" value="PTS_HPr_His_P_site"/>
</dbReference>
<comment type="function">
    <text evidence="1">General (non sugar-specific) component of the phosphoenolpyruvate-dependent sugar phosphotransferase system (sugar PTS). This major carbohydrate active-transport system catalyzes the phosphorylation of incoming sugar substrates concomitantly with their translocation across the cell membrane. The phosphoryl group from phosphoenolpyruvate (PEP) is transferred to the phosphoryl carrier protein HPr by enzyme I. Phospho-HPr then transfers it to the PTS EIIA domain.</text>
</comment>
<dbReference type="InterPro" id="IPR050399">
    <property type="entry name" value="HPr"/>
</dbReference>
<dbReference type="AlphaFoldDB" id="L0KDK4"/>